<feature type="transmembrane region" description="Helical" evidence="3">
    <location>
        <begin position="109"/>
        <end position="128"/>
    </location>
</feature>
<keyword evidence="3" id="KW-1133">Transmembrane helix</keyword>
<dbReference type="Proteomes" id="UP000054498">
    <property type="component" value="Unassembled WGS sequence"/>
</dbReference>
<dbReference type="RefSeq" id="XP_013899748.1">
    <property type="nucleotide sequence ID" value="XM_014044294.1"/>
</dbReference>
<keyword evidence="5" id="KW-1185">Reference proteome</keyword>
<keyword evidence="3" id="KW-0812">Transmembrane</keyword>
<protein>
    <submittedName>
        <fullName evidence="4">Uncharacterized protein</fullName>
    </submittedName>
</protein>
<feature type="region of interest" description="Disordered" evidence="2">
    <location>
        <begin position="1"/>
        <end position="20"/>
    </location>
</feature>
<feature type="coiled-coil region" evidence="1">
    <location>
        <begin position="86"/>
        <end position="113"/>
    </location>
</feature>
<evidence type="ECO:0000256" key="2">
    <source>
        <dbReference type="SAM" id="MobiDB-lite"/>
    </source>
</evidence>
<dbReference type="AlphaFoldDB" id="A0A0D2KZY1"/>
<dbReference type="KEGG" id="mng:MNEG_7231"/>
<sequence>MTISKRHALCRGAPASRSRPGTRCCLVPLRRECLTLCAASDGSRGPLGPGYEAAERMGQAGLDAAAPGAAVKAIDDGITFGVAGPVRELKGAVERLDSKLDRLGENVTALKSTGVVAVAVLLVVLVGISSPDVWRDGLYGQLLMQVLPGAN</sequence>
<dbReference type="GeneID" id="25740107"/>
<evidence type="ECO:0000313" key="5">
    <source>
        <dbReference type="Proteomes" id="UP000054498"/>
    </source>
</evidence>
<organism evidence="4 5">
    <name type="scientific">Monoraphidium neglectum</name>
    <dbReference type="NCBI Taxonomy" id="145388"/>
    <lineage>
        <taxon>Eukaryota</taxon>
        <taxon>Viridiplantae</taxon>
        <taxon>Chlorophyta</taxon>
        <taxon>core chlorophytes</taxon>
        <taxon>Chlorophyceae</taxon>
        <taxon>CS clade</taxon>
        <taxon>Sphaeropleales</taxon>
        <taxon>Selenastraceae</taxon>
        <taxon>Monoraphidium</taxon>
    </lineage>
</organism>
<evidence type="ECO:0000256" key="1">
    <source>
        <dbReference type="SAM" id="Coils"/>
    </source>
</evidence>
<gene>
    <name evidence="4" type="ORF">MNEG_7231</name>
</gene>
<evidence type="ECO:0000256" key="3">
    <source>
        <dbReference type="SAM" id="Phobius"/>
    </source>
</evidence>
<name>A0A0D2KZY1_9CHLO</name>
<evidence type="ECO:0000313" key="4">
    <source>
        <dbReference type="EMBL" id="KIZ00729.1"/>
    </source>
</evidence>
<dbReference type="EMBL" id="KK101479">
    <property type="protein sequence ID" value="KIZ00729.1"/>
    <property type="molecule type" value="Genomic_DNA"/>
</dbReference>
<keyword evidence="1" id="KW-0175">Coiled coil</keyword>
<proteinExistence type="predicted"/>
<reference evidence="4 5" key="1">
    <citation type="journal article" date="2013" name="BMC Genomics">
        <title>Reconstruction of the lipid metabolism for the microalga Monoraphidium neglectum from its genome sequence reveals characteristics suitable for biofuel production.</title>
        <authorList>
            <person name="Bogen C."/>
            <person name="Al-Dilaimi A."/>
            <person name="Albersmeier A."/>
            <person name="Wichmann J."/>
            <person name="Grundmann M."/>
            <person name="Rupp O."/>
            <person name="Lauersen K.J."/>
            <person name="Blifernez-Klassen O."/>
            <person name="Kalinowski J."/>
            <person name="Goesmann A."/>
            <person name="Mussgnug J.H."/>
            <person name="Kruse O."/>
        </authorList>
    </citation>
    <scope>NUCLEOTIDE SEQUENCE [LARGE SCALE GENOMIC DNA]</scope>
    <source>
        <strain evidence="4 5">SAG 48.87</strain>
    </source>
</reference>
<accession>A0A0D2KZY1</accession>
<keyword evidence="3" id="KW-0472">Membrane</keyword>